<dbReference type="PROSITE" id="PS50208">
    <property type="entry name" value="CASPASE_P20"/>
    <property type="match status" value="1"/>
</dbReference>
<dbReference type="InterPro" id="IPR001309">
    <property type="entry name" value="Pept_C14_p20"/>
</dbReference>
<dbReference type="EMBL" id="JARBDR010000903">
    <property type="protein sequence ID" value="KAJ8304004.1"/>
    <property type="molecule type" value="Genomic_DNA"/>
</dbReference>
<comment type="similarity">
    <text evidence="1">Belongs to the peptidase C14A family.</text>
</comment>
<dbReference type="Gene3D" id="3.40.50.1460">
    <property type="match status" value="1"/>
</dbReference>
<dbReference type="InterPro" id="IPR015917">
    <property type="entry name" value="Pept_C14A"/>
</dbReference>
<evidence type="ECO:0000256" key="1">
    <source>
        <dbReference type="ARBA" id="ARBA00010134"/>
    </source>
</evidence>
<dbReference type="InterPro" id="IPR002398">
    <property type="entry name" value="Pept_C14"/>
</dbReference>
<dbReference type="PANTHER" id="PTHR10454">
    <property type="entry name" value="CASPASE"/>
    <property type="match status" value="1"/>
</dbReference>
<evidence type="ECO:0000313" key="3">
    <source>
        <dbReference type="EMBL" id="KAJ8304004.1"/>
    </source>
</evidence>
<dbReference type="SMART" id="SM00115">
    <property type="entry name" value="CASc"/>
    <property type="match status" value="1"/>
</dbReference>
<reference evidence="3 4" key="1">
    <citation type="submission" date="2022-12" db="EMBL/GenBank/DDBJ databases">
        <title>Chromosome-level genome of Tegillarca granosa.</title>
        <authorList>
            <person name="Kim J."/>
        </authorList>
    </citation>
    <scope>NUCLEOTIDE SEQUENCE [LARGE SCALE GENOMIC DNA]</scope>
    <source>
        <strain evidence="3">Teg-2019</strain>
        <tissue evidence="3">Adductor muscle</tissue>
    </source>
</reference>
<name>A0ABQ9EH15_TEGGR</name>
<evidence type="ECO:0000313" key="4">
    <source>
        <dbReference type="Proteomes" id="UP001217089"/>
    </source>
</evidence>
<gene>
    <name evidence="3" type="ORF">KUTeg_017587</name>
</gene>
<proteinExistence type="inferred from homology"/>
<evidence type="ECO:0000259" key="2">
    <source>
        <dbReference type="PROSITE" id="PS50208"/>
    </source>
</evidence>
<feature type="domain" description="Caspase family p20" evidence="2">
    <location>
        <begin position="15"/>
        <end position="171"/>
    </location>
</feature>
<organism evidence="3 4">
    <name type="scientific">Tegillarca granosa</name>
    <name type="common">Malaysian cockle</name>
    <name type="synonym">Anadara granosa</name>
    <dbReference type="NCBI Taxonomy" id="220873"/>
    <lineage>
        <taxon>Eukaryota</taxon>
        <taxon>Metazoa</taxon>
        <taxon>Spiralia</taxon>
        <taxon>Lophotrochozoa</taxon>
        <taxon>Mollusca</taxon>
        <taxon>Bivalvia</taxon>
        <taxon>Autobranchia</taxon>
        <taxon>Pteriomorphia</taxon>
        <taxon>Arcoida</taxon>
        <taxon>Arcoidea</taxon>
        <taxon>Arcidae</taxon>
        <taxon>Tegillarca</taxon>
    </lineage>
</organism>
<sequence>METSTEFSYTFNHKKRGRAIIIVNGDFNEYFDEPVLINGKPERERTGLSKRTCVQNEMKMMKKFFQTLGFNIKCYNDLKAIEMKNVLKQAAENEGKKEEADCFACVICSHGIQAPETETKSTRVYLQHGVAGVDGYFVLIEDIISFFETSNCPALENKPKLFFFQACRGNAEAKTYYENFDVGIPVSLIPNRDCKTKIDTIDKLDRKDFDVEISDADTDSEADDVDYQVSAQLDKSDSPGIYRLPRTDGDNIDTYGLPPDTGHSDVEIVSIPCYSDMLLMFASSEGKFAFSSGLGGWLIQSLYYTMKEYGFKHMDLLTFLNMVTYETVQTRAFNPPKPDDKTDIWRHKNWIYYGSKVTPYITHMLRGDIYFNDSKLKTKKSVIEKNEEILKI</sequence>
<dbReference type="InterPro" id="IPR033139">
    <property type="entry name" value="Caspase_cys_AS"/>
</dbReference>
<comment type="caution">
    <text evidence="3">The sequence shown here is derived from an EMBL/GenBank/DDBJ whole genome shotgun (WGS) entry which is preliminary data.</text>
</comment>
<protein>
    <recommendedName>
        <fullName evidence="2">Caspase family p20 domain-containing protein</fullName>
    </recommendedName>
</protein>
<dbReference type="Pfam" id="PF00656">
    <property type="entry name" value="Peptidase_C14"/>
    <property type="match status" value="1"/>
</dbReference>
<dbReference type="Proteomes" id="UP001217089">
    <property type="component" value="Unassembled WGS sequence"/>
</dbReference>
<dbReference type="PROSITE" id="PS01122">
    <property type="entry name" value="CASPASE_CYS"/>
    <property type="match status" value="1"/>
</dbReference>
<dbReference type="PANTHER" id="PTHR10454:SF210">
    <property type="entry name" value="CASPASE-2"/>
    <property type="match status" value="1"/>
</dbReference>
<accession>A0ABQ9EH15</accession>
<keyword evidence="4" id="KW-1185">Reference proteome</keyword>
<dbReference type="InterPro" id="IPR011600">
    <property type="entry name" value="Pept_C14_caspase"/>
</dbReference>
<dbReference type="SUPFAM" id="SSF52129">
    <property type="entry name" value="Caspase-like"/>
    <property type="match status" value="1"/>
</dbReference>
<dbReference type="InterPro" id="IPR029030">
    <property type="entry name" value="Caspase-like_dom_sf"/>
</dbReference>